<feature type="domain" description="FtsK" evidence="4">
    <location>
        <begin position="124"/>
        <end position="307"/>
    </location>
</feature>
<dbReference type="RefSeq" id="WP_338782441.1">
    <property type="nucleotide sequence ID" value="NZ_CP147408.1"/>
</dbReference>
<dbReference type="PANTHER" id="PTHR22683:SF1">
    <property type="entry name" value="TYPE VII SECRETION SYSTEM PROTEIN ESSC"/>
    <property type="match status" value="1"/>
</dbReference>
<dbReference type="Gene3D" id="3.40.50.300">
    <property type="entry name" value="P-loop containing nucleotide triphosphate hydrolases"/>
    <property type="match status" value="1"/>
</dbReference>
<name>A0ABZ2NN44_9BACI</name>
<evidence type="ECO:0000256" key="3">
    <source>
        <dbReference type="PROSITE-ProRule" id="PRU00289"/>
    </source>
</evidence>
<keyword evidence="2 3" id="KW-0067">ATP-binding</keyword>
<dbReference type="Pfam" id="PF01580">
    <property type="entry name" value="FtsK_SpoIIIE"/>
    <property type="match status" value="1"/>
</dbReference>
<proteinExistence type="predicted"/>
<sequence length="382" mass="44064">MIKRFLLRAKLQNAFKLVDLSHKFTKGKNQFTRYPSIRIAEERQDYLYYVFYLPEGLNPNDLKKKEYVLSQAFGSAYELKGDGKKYSLKIFTSEPETCISFDFDELQPFLNHRIPVLAGKDSLGEMHSFDMVDNPHLLIAGETGSGKSVTIRMILTSLILTKRHTIDFYLADMKRSEFHLFRYCQGVKAVMTKKDQLLSCLRFLRIELQQRGDLLDGSELEHIDKYNERFPENHRNYILLCIDEVALLKNDKELMDIVEEISCIGRALGVFLILSMQRPDGKVLEGQLKNNLTVRYAFQHSDKINSDITLGRGTKEDASKLGRPGQFYLKNAHITAVQAPFLTVERAKEYLEPYKIRPHIDVKGEVVNEDFAPMTMIGEESE</sequence>
<dbReference type="EMBL" id="CP147408">
    <property type="protein sequence ID" value="WXB99126.1"/>
    <property type="molecule type" value="Genomic_DNA"/>
</dbReference>
<evidence type="ECO:0000313" key="5">
    <source>
        <dbReference type="EMBL" id="WXB99126.1"/>
    </source>
</evidence>
<evidence type="ECO:0000259" key="4">
    <source>
        <dbReference type="PROSITE" id="PS50901"/>
    </source>
</evidence>
<dbReference type="SUPFAM" id="SSF52540">
    <property type="entry name" value="P-loop containing nucleoside triphosphate hydrolases"/>
    <property type="match status" value="1"/>
</dbReference>
<dbReference type="PANTHER" id="PTHR22683">
    <property type="entry name" value="SPORULATION PROTEIN RELATED"/>
    <property type="match status" value="1"/>
</dbReference>
<evidence type="ECO:0000256" key="2">
    <source>
        <dbReference type="ARBA" id="ARBA00022840"/>
    </source>
</evidence>
<protein>
    <submittedName>
        <fullName evidence="5">FtsK/SpoIIIE domain-containing protein</fullName>
    </submittedName>
</protein>
<keyword evidence="6" id="KW-1185">Reference proteome</keyword>
<organism evidence="5 6">
    <name type="scientific">Metabacillus sediminis</name>
    <dbReference type="NCBI Taxonomy" id="3117746"/>
    <lineage>
        <taxon>Bacteria</taxon>
        <taxon>Bacillati</taxon>
        <taxon>Bacillota</taxon>
        <taxon>Bacilli</taxon>
        <taxon>Bacillales</taxon>
        <taxon>Bacillaceae</taxon>
        <taxon>Metabacillus</taxon>
    </lineage>
</organism>
<evidence type="ECO:0000313" key="6">
    <source>
        <dbReference type="Proteomes" id="UP001377337"/>
    </source>
</evidence>
<geneLocation type="plasmid" evidence="5 6">
    <name>unnamed1</name>
</geneLocation>
<dbReference type="InterPro" id="IPR050206">
    <property type="entry name" value="FtsK/SpoIIIE/SftA"/>
</dbReference>
<dbReference type="PROSITE" id="PS50901">
    <property type="entry name" value="FTSK"/>
    <property type="match status" value="1"/>
</dbReference>
<dbReference type="InterPro" id="IPR002543">
    <property type="entry name" value="FtsK_dom"/>
</dbReference>
<evidence type="ECO:0000256" key="1">
    <source>
        <dbReference type="ARBA" id="ARBA00022741"/>
    </source>
</evidence>
<keyword evidence="5" id="KW-0614">Plasmid</keyword>
<reference evidence="5 6" key="1">
    <citation type="submission" date="2024-02" db="EMBL/GenBank/DDBJ databases">
        <title>Seven novel Bacillus-like species.</title>
        <authorList>
            <person name="Liu G."/>
        </authorList>
    </citation>
    <scope>NUCLEOTIDE SEQUENCE [LARGE SCALE GENOMIC DNA]</scope>
    <source>
        <strain evidence="5 6">FJAT-52054</strain>
        <plasmid evidence="5 6">unnamed1</plasmid>
    </source>
</reference>
<feature type="binding site" evidence="3">
    <location>
        <begin position="141"/>
        <end position="148"/>
    </location>
    <ligand>
        <name>ATP</name>
        <dbReference type="ChEBI" id="CHEBI:30616"/>
    </ligand>
</feature>
<gene>
    <name evidence="5" type="ORF">WCV65_21115</name>
</gene>
<dbReference type="InterPro" id="IPR027417">
    <property type="entry name" value="P-loop_NTPase"/>
</dbReference>
<dbReference type="Proteomes" id="UP001377337">
    <property type="component" value="Plasmid unnamed1"/>
</dbReference>
<accession>A0ABZ2NN44</accession>
<keyword evidence="1 3" id="KW-0547">Nucleotide-binding</keyword>